<dbReference type="AlphaFoldDB" id="A0A450ZCH2"/>
<reference evidence="2" key="1">
    <citation type="submission" date="2019-02" db="EMBL/GenBank/DDBJ databases">
        <authorList>
            <person name="Gruber-Vodicka R. H."/>
            <person name="Seah K. B. B."/>
        </authorList>
    </citation>
    <scope>NUCLEOTIDE SEQUENCE</scope>
    <source>
        <strain evidence="2">BECK_BZ126</strain>
    </source>
</reference>
<protein>
    <submittedName>
        <fullName evidence="2">Uncharacterized protein</fullName>
    </submittedName>
</protein>
<accession>A0A450ZCH2</accession>
<evidence type="ECO:0000256" key="1">
    <source>
        <dbReference type="SAM" id="MobiDB-lite"/>
    </source>
</evidence>
<organism evidence="2">
    <name type="scientific">Candidatus Kentrum sp. TC</name>
    <dbReference type="NCBI Taxonomy" id="2126339"/>
    <lineage>
        <taxon>Bacteria</taxon>
        <taxon>Pseudomonadati</taxon>
        <taxon>Pseudomonadota</taxon>
        <taxon>Gammaproteobacteria</taxon>
        <taxon>Candidatus Kentrum</taxon>
    </lineage>
</organism>
<feature type="region of interest" description="Disordered" evidence="1">
    <location>
        <begin position="1"/>
        <end position="46"/>
    </location>
</feature>
<gene>
    <name evidence="2" type="ORF">BECKTC1821F_GA0114240_1001110</name>
</gene>
<sequence>MRNVHDAVEGCLTTDMNTIEPDDTDPWRTDEHFAPVAEMASRPRNR</sequence>
<dbReference type="EMBL" id="CAADFW010000001">
    <property type="protein sequence ID" value="VFK51483.1"/>
    <property type="molecule type" value="Genomic_DNA"/>
</dbReference>
<evidence type="ECO:0000313" key="2">
    <source>
        <dbReference type="EMBL" id="VFK51483.1"/>
    </source>
</evidence>
<name>A0A450ZCH2_9GAMM</name>
<proteinExistence type="predicted"/>